<name>A0A6V8P7Q1_9ACTN</name>
<dbReference type="SUPFAM" id="SSF51984">
    <property type="entry name" value="MurCD N-terminal domain"/>
    <property type="match status" value="1"/>
</dbReference>
<dbReference type="Gene3D" id="3.40.50.720">
    <property type="entry name" value="NAD(P)-binding Rossmann-like Domain"/>
    <property type="match status" value="1"/>
</dbReference>
<feature type="non-terminal residue" evidence="1">
    <location>
        <position position="64"/>
    </location>
</feature>
<evidence type="ECO:0000313" key="2">
    <source>
        <dbReference type="Proteomes" id="UP000591948"/>
    </source>
</evidence>
<dbReference type="AlphaFoldDB" id="A0A6V8P7Q1"/>
<dbReference type="Pfam" id="PF21799">
    <property type="entry name" value="MurD-like_N"/>
    <property type="match status" value="1"/>
</dbReference>
<gene>
    <name evidence="1" type="ORF">HKBW3S33_01798</name>
</gene>
<sequence>MKLENKKVAIIGFGLTGRAVVDFLLKKKVNIAVFDEKSSRVFENIRGLKEKGVRFYFGPFNFEK</sequence>
<protein>
    <recommendedName>
        <fullName evidence="3">UDP-N-acetylmuramoylalanine--D-glutamate ligase</fullName>
    </recommendedName>
</protein>
<comment type="caution">
    <text evidence="1">The sequence shown here is derived from an EMBL/GenBank/DDBJ whole genome shotgun (WGS) entry which is preliminary data.</text>
</comment>
<evidence type="ECO:0000313" key="1">
    <source>
        <dbReference type="EMBL" id="GFP28383.1"/>
    </source>
</evidence>
<proteinExistence type="predicted"/>
<organism evidence="1 2">
    <name type="scientific">Candidatus Hakubella thermalkaliphila</name>
    <dbReference type="NCBI Taxonomy" id="2754717"/>
    <lineage>
        <taxon>Bacteria</taxon>
        <taxon>Bacillati</taxon>
        <taxon>Actinomycetota</taxon>
        <taxon>Actinomycetota incertae sedis</taxon>
        <taxon>Candidatus Hakubellales</taxon>
        <taxon>Candidatus Hakubellaceae</taxon>
        <taxon>Candidatus Hakubella</taxon>
    </lineage>
</organism>
<dbReference type="Proteomes" id="UP000591948">
    <property type="component" value="Unassembled WGS sequence"/>
</dbReference>
<reference evidence="1 2" key="1">
    <citation type="journal article" date="2020" name="Front. Microbiol.">
        <title>Single-cell genomics of novel Actinobacteria with the Wood-Ljungdahl pathway discovered in a serpentinizing system.</title>
        <authorList>
            <person name="Merino N."/>
            <person name="Kawai M."/>
            <person name="Boyd E.S."/>
            <person name="Colman D.R."/>
            <person name="McGlynn S.E."/>
            <person name="Nealson K.H."/>
            <person name="Kurokawa K."/>
            <person name="Hongoh Y."/>
        </authorList>
    </citation>
    <scope>NUCLEOTIDE SEQUENCE [LARGE SCALE GENOMIC DNA]</scope>
    <source>
        <strain evidence="1 2">S33</strain>
    </source>
</reference>
<accession>A0A6V8P7Q1</accession>
<evidence type="ECO:0008006" key="3">
    <source>
        <dbReference type="Google" id="ProtNLM"/>
    </source>
</evidence>
<dbReference type="EMBL" id="BLRY01000199">
    <property type="protein sequence ID" value="GFP28383.1"/>
    <property type="molecule type" value="Genomic_DNA"/>
</dbReference>
<keyword evidence="2" id="KW-1185">Reference proteome</keyword>